<gene>
    <name evidence="2" type="ORF">S01H4_08132</name>
</gene>
<dbReference type="InterPro" id="IPR012337">
    <property type="entry name" value="RNaseH-like_sf"/>
</dbReference>
<dbReference type="EMBL" id="BART01002750">
    <property type="protein sequence ID" value="GAG67269.1"/>
    <property type="molecule type" value="Genomic_DNA"/>
</dbReference>
<dbReference type="InterPro" id="IPR050900">
    <property type="entry name" value="Transposase_IS3/IS150/IS904"/>
</dbReference>
<name>X0ZDA9_9ZZZZ</name>
<dbReference type="Gene3D" id="3.30.420.10">
    <property type="entry name" value="Ribonuclease H-like superfamily/Ribonuclease H"/>
    <property type="match status" value="1"/>
</dbReference>
<dbReference type="InterPro" id="IPR036397">
    <property type="entry name" value="RNaseH_sf"/>
</dbReference>
<dbReference type="AlphaFoldDB" id="X0ZDA9"/>
<dbReference type="GO" id="GO:0015074">
    <property type="term" value="P:DNA integration"/>
    <property type="evidence" value="ECO:0007669"/>
    <property type="project" value="InterPro"/>
</dbReference>
<proteinExistence type="predicted"/>
<dbReference type="GO" id="GO:0003676">
    <property type="term" value="F:nucleic acid binding"/>
    <property type="evidence" value="ECO:0007669"/>
    <property type="project" value="InterPro"/>
</dbReference>
<dbReference type="PROSITE" id="PS50994">
    <property type="entry name" value="INTEGRASE"/>
    <property type="match status" value="1"/>
</dbReference>
<protein>
    <recommendedName>
        <fullName evidence="1">Integrase catalytic domain-containing protein</fullName>
    </recommendedName>
</protein>
<accession>X0ZDA9</accession>
<evidence type="ECO:0000313" key="2">
    <source>
        <dbReference type="EMBL" id="GAG67269.1"/>
    </source>
</evidence>
<dbReference type="PANTHER" id="PTHR46889">
    <property type="entry name" value="TRANSPOSASE INSF FOR INSERTION SEQUENCE IS3B-RELATED"/>
    <property type="match status" value="1"/>
</dbReference>
<comment type="caution">
    <text evidence="2">The sequence shown here is derived from an EMBL/GenBank/DDBJ whole genome shotgun (WGS) entry which is preliminary data.</text>
</comment>
<organism evidence="2">
    <name type="scientific">marine sediment metagenome</name>
    <dbReference type="NCBI Taxonomy" id="412755"/>
    <lineage>
        <taxon>unclassified sequences</taxon>
        <taxon>metagenomes</taxon>
        <taxon>ecological metagenomes</taxon>
    </lineage>
</organism>
<dbReference type="InterPro" id="IPR001584">
    <property type="entry name" value="Integrase_cat-core"/>
</dbReference>
<reference evidence="2" key="1">
    <citation type="journal article" date="2014" name="Front. Microbiol.">
        <title>High frequency of phylogenetically diverse reductive dehalogenase-homologous genes in deep subseafloor sedimentary metagenomes.</title>
        <authorList>
            <person name="Kawai M."/>
            <person name="Futagami T."/>
            <person name="Toyoda A."/>
            <person name="Takaki Y."/>
            <person name="Nishi S."/>
            <person name="Hori S."/>
            <person name="Arai W."/>
            <person name="Tsubouchi T."/>
            <person name="Morono Y."/>
            <person name="Uchiyama I."/>
            <person name="Ito T."/>
            <person name="Fujiyama A."/>
            <person name="Inagaki F."/>
            <person name="Takami H."/>
        </authorList>
    </citation>
    <scope>NUCLEOTIDE SEQUENCE</scope>
    <source>
        <strain evidence="2">Expedition CK06-06</strain>
    </source>
</reference>
<dbReference type="PANTHER" id="PTHR46889:SF7">
    <property type="entry name" value="TRANSPOSASE FOR INSERTION SEQUENCE ELEMENT IS904"/>
    <property type="match status" value="1"/>
</dbReference>
<dbReference type="SUPFAM" id="SSF53098">
    <property type="entry name" value="Ribonuclease H-like"/>
    <property type="match status" value="1"/>
</dbReference>
<dbReference type="Pfam" id="PF13683">
    <property type="entry name" value="rve_3"/>
    <property type="match status" value="1"/>
</dbReference>
<feature type="domain" description="Integrase catalytic" evidence="1">
    <location>
        <begin position="1"/>
        <end position="69"/>
    </location>
</feature>
<sequence>MSFKSNPYDNAFVESFFKTLKREEVYLWEYKIFSDVVEKILYFIEEVYNKKRLHSSLDYLPPDEYEKSLAKN</sequence>
<evidence type="ECO:0000259" key="1">
    <source>
        <dbReference type="PROSITE" id="PS50994"/>
    </source>
</evidence>